<protein>
    <submittedName>
        <fullName evidence="1">Glycoside hydrolase</fullName>
    </submittedName>
</protein>
<proteinExistence type="predicted"/>
<dbReference type="CDD" id="cd00736">
    <property type="entry name" value="lambda_lys-like"/>
    <property type="match status" value="1"/>
</dbReference>
<comment type="caution">
    <text evidence="1">The sequence shown here is derived from an EMBL/GenBank/DDBJ whole genome shotgun (WGS) entry which is preliminary data.</text>
</comment>
<dbReference type="AlphaFoldDB" id="A0AB73FSE7"/>
<name>A0AB73FSE7_9BURK</name>
<dbReference type="InterPro" id="IPR023346">
    <property type="entry name" value="Lysozyme-like_dom_sf"/>
</dbReference>
<sequence length="162" mass="17466">MARISAQQAGGQNRVAFLDMIAASEIGSALLAKSNDGYNVLVGSTPARPMLFSSYVAHPNIYNTVLNSTAAGRYQLLFRWWVPYQKQLKLPDFCPLSQDLVALQQIRERKALPLIDAGQLSAAIAACSNIWASLPGNGYGQHMNTLPMLTRAYQAAGGVVAV</sequence>
<accession>A0AB73FSE7</accession>
<evidence type="ECO:0000313" key="1">
    <source>
        <dbReference type="EMBL" id="KVM23326.1"/>
    </source>
</evidence>
<keyword evidence="1" id="KW-0378">Hydrolase</keyword>
<reference evidence="1 2" key="1">
    <citation type="submission" date="2015-11" db="EMBL/GenBank/DDBJ databases">
        <title>Expanding the genomic diversity of Burkholderia species for the development of highly accurate diagnostics.</title>
        <authorList>
            <person name="Sahl J."/>
            <person name="Keim P."/>
            <person name="Wagner D."/>
        </authorList>
    </citation>
    <scope>NUCLEOTIDE SEQUENCE [LARGE SCALE GENOMIC DNA]</scope>
    <source>
        <strain evidence="1 2">MSMB2058</strain>
    </source>
</reference>
<evidence type="ECO:0000313" key="2">
    <source>
        <dbReference type="Proteomes" id="UP000061665"/>
    </source>
</evidence>
<gene>
    <name evidence="1" type="ORF">WJ53_17760</name>
</gene>
<dbReference type="Proteomes" id="UP000061665">
    <property type="component" value="Unassembled WGS sequence"/>
</dbReference>
<dbReference type="SUPFAM" id="SSF53955">
    <property type="entry name" value="Lysozyme-like"/>
    <property type="match status" value="1"/>
</dbReference>
<organism evidence="1 2">
    <name type="scientific">Burkholderia ubonensis</name>
    <dbReference type="NCBI Taxonomy" id="101571"/>
    <lineage>
        <taxon>Bacteria</taxon>
        <taxon>Pseudomonadati</taxon>
        <taxon>Pseudomonadota</taxon>
        <taxon>Betaproteobacteria</taxon>
        <taxon>Burkholderiales</taxon>
        <taxon>Burkholderiaceae</taxon>
        <taxon>Burkholderia</taxon>
        <taxon>Burkholderia cepacia complex</taxon>
    </lineage>
</organism>
<dbReference type="Gene3D" id="1.10.530.10">
    <property type="match status" value="1"/>
</dbReference>
<dbReference type="GO" id="GO:0016787">
    <property type="term" value="F:hydrolase activity"/>
    <property type="evidence" value="ECO:0007669"/>
    <property type="project" value="UniProtKB-KW"/>
</dbReference>
<dbReference type="EMBL" id="LOZE01000121">
    <property type="protein sequence ID" value="KVM23326.1"/>
    <property type="molecule type" value="Genomic_DNA"/>
</dbReference>
<dbReference type="RefSeq" id="WP_059723836.1">
    <property type="nucleotide sequence ID" value="NZ_LOYI01000038.1"/>
</dbReference>